<proteinExistence type="predicted"/>
<dbReference type="InterPro" id="IPR003737">
    <property type="entry name" value="GlcNAc_PI_deacetylase-related"/>
</dbReference>
<gene>
    <name evidence="1" type="ordered locus">AciPR4_2154</name>
</gene>
<dbReference type="Proteomes" id="UP000006844">
    <property type="component" value="Chromosome"/>
</dbReference>
<evidence type="ECO:0000313" key="1">
    <source>
        <dbReference type="EMBL" id="ADV82956.1"/>
    </source>
</evidence>
<dbReference type="SUPFAM" id="SSF102588">
    <property type="entry name" value="LmbE-like"/>
    <property type="match status" value="1"/>
</dbReference>
<dbReference type="eggNOG" id="COG2120">
    <property type="taxonomic scope" value="Bacteria"/>
</dbReference>
<accession>E8V8H7</accession>
<dbReference type="HOGENOM" id="CLU_049311_4_1_0"/>
<dbReference type="STRING" id="401053.AciPR4_2154"/>
<dbReference type="EMBL" id="CP002467">
    <property type="protein sequence ID" value="ADV82956.1"/>
    <property type="molecule type" value="Genomic_DNA"/>
</dbReference>
<organism evidence="1 2">
    <name type="scientific">Terriglobus saanensis (strain ATCC BAA-1853 / DSM 23119 / SP1PR4)</name>
    <dbReference type="NCBI Taxonomy" id="401053"/>
    <lineage>
        <taxon>Bacteria</taxon>
        <taxon>Pseudomonadati</taxon>
        <taxon>Acidobacteriota</taxon>
        <taxon>Terriglobia</taxon>
        <taxon>Terriglobales</taxon>
        <taxon>Acidobacteriaceae</taxon>
        <taxon>Terriglobus</taxon>
    </lineage>
</organism>
<dbReference type="GO" id="GO:0016811">
    <property type="term" value="F:hydrolase activity, acting on carbon-nitrogen (but not peptide) bonds, in linear amides"/>
    <property type="evidence" value="ECO:0007669"/>
    <property type="project" value="TreeGrafter"/>
</dbReference>
<dbReference type="PANTHER" id="PTHR12993:SF11">
    <property type="entry name" value="N-ACETYLGLUCOSAMINYL-PHOSPHATIDYLINOSITOL DE-N-ACETYLASE"/>
    <property type="match status" value="1"/>
</dbReference>
<reference evidence="1 2" key="1">
    <citation type="journal article" date="2012" name="Stand. Genomic Sci.">
        <title>Complete genome sequence of Terriglobus saanensis type strain SP1PR4(T), an Acidobacteria from tundra soil.</title>
        <authorList>
            <person name="Rawat S.R."/>
            <person name="Mannisto M.K."/>
            <person name="Starovoytov V."/>
            <person name="Goodwin L."/>
            <person name="Nolan M."/>
            <person name="Hauser L."/>
            <person name="Land M."/>
            <person name="Davenport K.W."/>
            <person name="Woyke T."/>
            <person name="Haggblom M.M."/>
        </authorList>
    </citation>
    <scope>NUCLEOTIDE SEQUENCE</scope>
    <source>
        <strain evidence="2">ATCC BAA-1853 / DSM 23119 / SP1PR4</strain>
    </source>
</reference>
<evidence type="ECO:0000313" key="2">
    <source>
        <dbReference type="Proteomes" id="UP000006844"/>
    </source>
</evidence>
<dbReference type="KEGG" id="tsa:AciPR4_2154"/>
<dbReference type="InterPro" id="IPR024078">
    <property type="entry name" value="LmbE-like_dom_sf"/>
</dbReference>
<protein>
    <submittedName>
        <fullName evidence="1">LmbE family protein</fullName>
    </submittedName>
</protein>
<dbReference type="Gene3D" id="3.40.50.10320">
    <property type="entry name" value="LmbE-like"/>
    <property type="match status" value="1"/>
</dbReference>
<sequence>MCVIAHPDDECFAFGGALALAAREGVEIYVVCLTDGQAATNRGTATTSEELGKIRRVEFAASCDVLGVTKHELLDYQDGQLEFASFSETAGKLVQRIRSWKPQVVLTFGLDGAINTHADHTMVSCFTSAAFHWSARSKRYVGDEEPFAPQKLYHQSTSFILPDRDPLMPAPWTLSLDIREVQDVKVKAFHQHVSQLPVFDKVKPFWDEHGGEEYYLLAAAARPQVAAREQSMFDHVIL</sequence>
<dbReference type="Pfam" id="PF02585">
    <property type="entry name" value="PIG-L"/>
    <property type="match status" value="1"/>
</dbReference>
<dbReference type="AlphaFoldDB" id="E8V8H7"/>
<keyword evidence="2" id="KW-1185">Reference proteome</keyword>
<dbReference type="PANTHER" id="PTHR12993">
    <property type="entry name" value="N-ACETYLGLUCOSAMINYL-PHOSPHATIDYLINOSITOL DE-N-ACETYLASE-RELATED"/>
    <property type="match status" value="1"/>
</dbReference>
<name>E8V8H7_TERSS</name>